<dbReference type="PRINTS" id="PR00888">
    <property type="entry name" value="SM22CALPONIN"/>
</dbReference>
<dbReference type="PROSITE" id="PS50021">
    <property type="entry name" value="CH"/>
    <property type="match status" value="1"/>
</dbReference>
<feature type="compositionally biased region" description="Low complexity" evidence="1">
    <location>
        <begin position="1539"/>
        <end position="1561"/>
    </location>
</feature>
<evidence type="ECO:0000259" key="2">
    <source>
        <dbReference type="PROSITE" id="PS50021"/>
    </source>
</evidence>
<feature type="compositionally biased region" description="Polar residues" evidence="1">
    <location>
        <begin position="1565"/>
        <end position="1579"/>
    </location>
</feature>
<feature type="region of interest" description="Disordered" evidence="1">
    <location>
        <begin position="1310"/>
        <end position="1370"/>
    </location>
</feature>
<dbReference type="PROSITE" id="PS50106">
    <property type="entry name" value="PDZ"/>
    <property type="match status" value="1"/>
</dbReference>
<dbReference type="Gene3D" id="1.10.418.10">
    <property type="entry name" value="Calponin-like domain"/>
    <property type="match status" value="1"/>
</dbReference>
<evidence type="ECO:0000256" key="1">
    <source>
        <dbReference type="SAM" id="MobiDB-lite"/>
    </source>
</evidence>
<feature type="compositionally biased region" description="Basic and acidic residues" evidence="1">
    <location>
        <begin position="1353"/>
        <end position="1370"/>
    </location>
</feature>
<feature type="compositionally biased region" description="Basic and acidic residues" evidence="1">
    <location>
        <begin position="1277"/>
        <end position="1290"/>
    </location>
</feature>
<proteinExistence type="predicted"/>
<dbReference type="InterPro" id="IPR036872">
    <property type="entry name" value="CH_dom_sf"/>
</dbReference>
<feature type="compositionally biased region" description="Polar residues" evidence="1">
    <location>
        <begin position="852"/>
        <end position="863"/>
    </location>
</feature>
<dbReference type="InterPro" id="IPR029978">
    <property type="entry name" value="LMO-7"/>
</dbReference>
<dbReference type="Gene3D" id="2.30.42.10">
    <property type="match status" value="1"/>
</dbReference>
<protein>
    <submittedName>
        <fullName evidence="4">LIM domain 7</fullName>
    </submittedName>
</protein>
<feature type="compositionally biased region" description="Polar residues" evidence="1">
    <location>
        <begin position="1461"/>
        <end position="1472"/>
    </location>
</feature>
<dbReference type="SMART" id="SM00228">
    <property type="entry name" value="PDZ"/>
    <property type="match status" value="1"/>
</dbReference>
<feature type="region of interest" description="Disordered" evidence="1">
    <location>
        <begin position="181"/>
        <end position="316"/>
    </location>
</feature>
<name>A0A8B9D848_ANSCY</name>
<dbReference type="CDD" id="cd21277">
    <property type="entry name" value="CH_LMO7"/>
    <property type="match status" value="1"/>
</dbReference>
<dbReference type="PANTHER" id="PTHR46767">
    <property type="entry name" value="LIM DOMAIN ONLY PROTEIN 7"/>
    <property type="match status" value="1"/>
</dbReference>
<feature type="region of interest" description="Disordered" evidence="1">
    <location>
        <begin position="1119"/>
        <end position="1193"/>
    </location>
</feature>
<dbReference type="Pfam" id="PF15949">
    <property type="entry name" value="DUF4757"/>
    <property type="match status" value="2"/>
</dbReference>
<dbReference type="Proteomes" id="UP000694521">
    <property type="component" value="Unplaced"/>
</dbReference>
<dbReference type="FunFam" id="1.10.418.10:FF:000038">
    <property type="entry name" value="LIM and calponin homology domains-containing protein 1"/>
    <property type="match status" value="1"/>
</dbReference>
<reference evidence="4" key="2">
    <citation type="submission" date="2025-09" db="UniProtKB">
        <authorList>
            <consortium name="Ensembl"/>
        </authorList>
    </citation>
    <scope>IDENTIFICATION</scope>
</reference>
<dbReference type="GO" id="GO:0030155">
    <property type="term" value="P:regulation of cell adhesion"/>
    <property type="evidence" value="ECO:0007669"/>
    <property type="project" value="InterPro"/>
</dbReference>
<dbReference type="Pfam" id="PF00307">
    <property type="entry name" value="CH"/>
    <property type="match status" value="1"/>
</dbReference>
<feature type="compositionally biased region" description="Polar residues" evidence="1">
    <location>
        <begin position="1597"/>
        <end position="1609"/>
    </location>
</feature>
<dbReference type="GO" id="GO:0023051">
    <property type="term" value="P:regulation of signaling"/>
    <property type="evidence" value="ECO:0007669"/>
    <property type="project" value="InterPro"/>
</dbReference>
<feature type="region of interest" description="Disordered" evidence="1">
    <location>
        <begin position="1243"/>
        <end position="1290"/>
    </location>
</feature>
<feature type="compositionally biased region" description="Basic and acidic residues" evidence="1">
    <location>
        <begin position="228"/>
        <end position="242"/>
    </location>
</feature>
<reference evidence="4" key="1">
    <citation type="submission" date="2025-08" db="UniProtKB">
        <authorList>
            <consortium name="Ensembl"/>
        </authorList>
    </citation>
    <scope>IDENTIFICATION</scope>
</reference>
<sequence>MEGREDAECEAAFAEARRWLETVTGKSFETKDFRAALENGVLLCDLINKIKPGIVKKINRLSTPIAGLDNINVFLKACENIGLKEAQLFHPGDLQDLSNRVTVKPEETNRRVKNVLITLYWLGRKAQSNPHYNGPYLNLKAFEKLLGQALTKALEESSQLNRSGRDSGYGDIWYVDRGEPFPPSASHKRDDSFDSLDSLGSRSSTSFSSDITLKGGSEGCDSDTDSELPFKMRDSHKDDRSYRRISVIEPKPTADFNRFLPNKNKQPTYIPAPLRKKRTEKNEDNRRSWASPVYTESDGTFSSNQRRQRQLDTKVENKPRVNISSELSGYFDEDEEEEIGIPNIEKDDLYFRKLNSSASNTVVAFDKFLPKFWTPEEELLWKKIRKSSFKPWYKEIQGFSRKKSDSEDEGYAYKQSSAIVANQPRPSFEWNSSCRRDQSYKPTAEYVGSSLTQITEGKILEASDQPSQFSLLQALQKYSDYLSSETKTKIDPTSGPRLIKCRKNISFIPGCDQGDNENLYLYPDLENDDLFVRKTGAFHMNQVVLQDPQYFKKFSEQEPLIEGEIILQPREGQAVIPDLEKDDMIFRKILSQKKEVPLSGAPDKYHPALFPDPWSLPEEIRSKFLCLLEKSATPEDRKSNGRVLSPSCRHKKDDMLTRKIESWKVGSNAQPVNFIPGPCSEEDWKKWEAIREASKVRHKKRQMVERLFQKLSDEQGSKSLNDVSAEELQSLRKIRYEELQRIKEQLQEQDLKWQEDLAKWKNRRKSFTSELQKKKEEREEIERRASEVSDRSSKSLKEMQQEREDRDQDSYRQRKYEHRWTYSLNDDVFTEEKEPSTRSVVKDYLLEETSYSTKDSKSLSAAQRSKDHLPKQESSATREAPAPSKSLAEERSSSLLSTLYSVNAQTGSAQVSASLPRSYQKTDTSRLTSVVTPRPFGVHSRGISSLPRSLTMDDTQKYNGEVEKAKRTQTLLTSSSFSLPDSSYSLSTSVLGSRENVSLPEHEDSKSLEQYSELRININQRPGHSRNFGFTTNWTSSGAFVQTVEEGSPAGLCQLHVDDEIIAINGTKVSHMDYSQWEEAINRALETGNLVMDVRRYGKNGTSENKWIDATSGERVSNVSTISSKREFSSSFQSSGTETKLINGMQGDLGSNEQRGGPEPALPDLPVPSISASSRRVWDQEEERKRQEKWQKEQDRLLQEKYKREQEKLREEWLRAKQEAERENSKYLDEEQTVLTLNTLSVSARAPSVSSWGASPEASTPEEPEGDVGNELAAHLLGKEEERRHQKEWSVQEEAALRFEQERELEELELERQRKEREQQYAEEQRRRAEMEEQRRRAERPKEVSMETSQYQRHYEHYEGSKTIEDRPGHPLIERHYERYETSKTIEEHPGQSLSDRNKSKSTSELNEFTANRNGTQGKHLERSWNTGDLQKGSQKEHNLSAAELERQQILQEMRKRTSLHTDSSWIRQRSSSVHKEPISLYGNSMRRGESLDNLDSPRTSSWRHHSWLNQSASTSSLSSSQDLSRPVSTSNRAYMCTPSSAKAPPVASSVRAPSVSQPAPRVQSPISASQTGSQTRSSVLPVDVTLGDPALELKSGSETTNSSATTAISDLKLDNQPPCEANLDTKPLLQIKEEVIAADVDL</sequence>
<feature type="compositionally biased region" description="Basic and acidic residues" evidence="1">
    <location>
        <begin position="771"/>
        <end position="812"/>
    </location>
</feature>
<dbReference type="Pfam" id="PF00595">
    <property type="entry name" value="PDZ"/>
    <property type="match status" value="1"/>
</dbReference>
<feature type="region of interest" description="Disordered" evidence="1">
    <location>
        <begin position="852"/>
        <end position="891"/>
    </location>
</feature>
<feature type="compositionally biased region" description="Polar residues" evidence="1">
    <location>
        <begin position="1401"/>
        <end position="1417"/>
    </location>
</feature>
<dbReference type="Ensembl" id="ENSACDT00005003904.1">
    <property type="protein sequence ID" value="ENSACDP00005003236.1"/>
    <property type="gene ID" value="ENSACDG00005002307.1"/>
</dbReference>
<accession>A0A8B9D848</accession>
<dbReference type="SUPFAM" id="SSF50156">
    <property type="entry name" value="PDZ domain-like"/>
    <property type="match status" value="1"/>
</dbReference>
<dbReference type="InterPro" id="IPR031865">
    <property type="entry name" value="DUF4757"/>
</dbReference>
<feature type="region of interest" description="Disordered" evidence="1">
    <location>
        <begin position="769"/>
        <end position="812"/>
    </location>
</feature>
<feature type="region of interest" description="Disordered" evidence="1">
    <location>
        <begin position="1382"/>
        <end position="1440"/>
    </location>
</feature>
<feature type="compositionally biased region" description="Low complexity" evidence="1">
    <location>
        <begin position="1508"/>
        <end position="1529"/>
    </location>
</feature>
<evidence type="ECO:0000259" key="3">
    <source>
        <dbReference type="PROSITE" id="PS50106"/>
    </source>
</evidence>
<dbReference type="PRINTS" id="PR00889">
    <property type="entry name" value="CALPONIN"/>
</dbReference>
<feature type="compositionally biased region" description="Polar residues" evidence="1">
    <location>
        <begin position="1424"/>
        <end position="1433"/>
    </location>
</feature>
<dbReference type="GO" id="GO:0003779">
    <property type="term" value="F:actin binding"/>
    <property type="evidence" value="ECO:0007669"/>
    <property type="project" value="InterPro"/>
</dbReference>
<dbReference type="InterPro" id="IPR036034">
    <property type="entry name" value="PDZ_sf"/>
</dbReference>
<dbReference type="SUPFAM" id="SSF47576">
    <property type="entry name" value="Calponin-homology domain, CH-domain"/>
    <property type="match status" value="1"/>
</dbReference>
<dbReference type="InterPro" id="IPR001715">
    <property type="entry name" value="CH_dom"/>
</dbReference>
<evidence type="ECO:0000313" key="5">
    <source>
        <dbReference type="Proteomes" id="UP000694521"/>
    </source>
</evidence>
<dbReference type="SMART" id="SM00033">
    <property type="entry name" value="CH"/>
    <property type="match status" value="1"/>
</dbReference>
<feature type="compositionally biased region" description="Polar residues" evidence="1">
    <location>
        <begin position="1243"/>
        <end position="1253"/>
    </location>
</feature>
<dbReference type="GO" id="GO:0031032">
    <property type="term" value="P:actomyosin structure organization"/>
    <property type="evidence" value="ECO:0007669"/>
    <property type="project" value="InterPro"/>
</dbReference>
<feature type="compositionally biased region" description="Basic and acidic residues" evidence="1">
    <location>
        <begin position="1310"/>
        <end position="1345"/>
    </location>
</feature>
<keyword evidence="5" id="KW-1185">Reference proteome</keyword>
<dbReference type="InterPro" id="IPR001478">
    <property type="entry name" value="PDZ"/>
</dbReference>
<evidence type="ECO:0000313" key="4">
    <source>
        <dbReference type="Ensembl" id="ENSACDP00005003236.1"/>
    </source>
</evidence>
<feature type="compositionally biased region" description="Low complexity" evidence="1">
    <location>
        <begin position="195"/>
        <end position="210"/>
    </location>
</feature>
<feature type="region of interest" description="Disordered" evidence="1">
    <location>
        <begin position="1455"/>
        <end position="1620"/>
    </location>
</feature>
<feature type="domain" description="Calponin-homology (CH)" evidence="2">
    <location>
        <begin position="10"/>
        <end position="127"/>
    </location>
</feature>
<organism evidence="4 5">
    <name type="scientific">Anser cygnoides</name>
    <name type="common">Swan goose</name>
    <dbReference type="NCBI Taxonomy" id="8845"/>
    <lineage>
        <taxon>Eukaryota</taxon>
        <taxon>Metazoa</taxon>
        <taxon>Chordata</taxon>
        <taxon>Craniata</taxon>
        <taxon>Vertebrata</taxon>
        <taxon>Euteleostomi</taxon>
        <taxon>Archelosauria</taxon>
        <taxon>Archosauria</taxon>
        <taxon>Dinosauria</taxon>
        <taxon>Saurischia</taxon>
        <taxon>Theropoda</taxon>
        <taxon>Coelurosauria</taxon>
        <taxon>Aves</taxon>
        <taxon>Neognathae</taxon>
        <taxon>Galloanserae</taxon>
        <taxon>Anseriformes</taxon>
        <taxon>Anatidae</taxon>
        <taxon>Anserinae</taxon>
        <taxon>Anser</taxon>
    </lineage>
</organism>
<dbReference type="InterPro" id="IPR001997">
    <property type="entry name" value="Calponin/LIMCH1"/>
</dbReference>
<dbReference type="PANTHER" id="PTHR46767:SF1">
    <property type="entry name" value="LIM DOMAIN ONLY PROTEIN 7"/>
    <property type="match status" value="1"/>
</dbReference>
<dbReference type="InterPro" id="IPR003096">
    <property type="entry name" value="SM22_calponin"/>
</dbReference>
<feature type="domain" description="PDZ" evidence="3">
    <location>
        <begin position="1015"/>
        <end position="1096"/>
    </location>
</feature>
<feature type="compositionally biased region" description="Basic and acidic residues" evidence="1">
    <location>
        <begin position="1176"/>
        <end position="1193"/>
    </location>
</feature>